<evidence type="ECO:0000313" key="3">
    <source>
        <dbReference type="Proteomes" id="UP000481872"/>
    </source>
</evidence>
<keyword evidence="1" id="KW-0472">Membrane</keyword>
<evidence type="ECO:0000313" key="2">
    <source>
        <dbReference type="EMBL" id="NEU05986.1"/>
    </source>
</evidence>
<dbReference type="EMBL" id="JAAGPU010000030">
    <property type="protein sequence ID" value="NEU05986.1"/>
    <property type="molecule type" value="Genomic_DNA"/>
</dbReference>
<feature type="transmembrane region" description="Helical" evidence="1">
    <location>
        <begin position="100"/>
        <end position="121"/>
    </location>
</feature>
<name>A0A6M0H5H7_9CLOT</name>
<feature type="transmembrane region" description="Helical" evidence="1">
    <location>
        <begin position="55"/>
        <end position="73"/>
    </location>
</feature>
<feature type="transmembrane region" description="Helical" evidence="1">
    <location>
        <begin position="31"/>
        <end position="49"/>
    </location>
</feature>
<gene>
    <name evidence="2" type="ORF">G3M99_14210</name>
</gene>
<comment type="caution">
    <text evidence="2">The sequence shown here is derived from an EMBL/GenBank/DDBJ whole genome shotgun (WGS) entry which is preliminary data.</text>
</comment>
<protein>
    <submittedName>
        <fullName evidence="2">TM2 domain-containing protein</fullName>
    </submittedName>
</protein>
<evidence type="ECO:0000256" key="1">
    <source>
        <dbReference type="SAM" id="Phobius"/>
    </source>
</evidence>
<proteinExistence type="predicted"/>
<keyword evidence="3" id="KW-1185">Reference proteome</keyword>
<keyword evidence="1" id="KW-0812">Transmembrane</keyword>
<accession>A0A6M0H5H7</accession>
<dbReference type="Proteomes" id="UP000481872">
    <property type="component" value="Unassembled WGS sequence"/>
</dbReference>
<reference evidence="2 3" key="1">
    <citation type="submission" date="2020-02" db="EMBL/GenBank/DDBJ databases">
        <title>Genome assembly of a novel Clostridium senegalense strain.</title>
        <authorList>
            <person name="Gupta T.B."/>
            <person name="Jauregui R."/>
            <person name="Maclean P."/>
            <person name="Nawarathana A."/>
            <person name="Brightwell G."/>
        </authorList>
    </citation>
    <scope>NUCLEOTIDE SEQUENCE [LARGE SCALE GENOMIC DNA]</scope>
    <source>
        <strain evidence="2 3">AGRFS4</strain>
    </source>
</reference>
<sequence length="148" mass="17128">MDITARELKVLNEKDLSIFCDNTKKERKKVFLFYILWAIGKKFGIHNFYLNRPKVAIAQLSITIVNLILENILKHNNIAVERMVDMAMSNQITIENLKNCFFGFFNLNSILGLIVLAWVTVDLFLAKNIIDNINEDSENSIYNSLNKE</sequence>
<keyword evidence="1" id="KW-1133">Transmembrane helix</keyword>
<organism evidence="2 3">
    <name type="scientific">Clostridium senegalense</name>
    <dbReference type="NCBI Taxonomy" id="1465809"/>
    <lineage>
        <taxon>Bacteria</taxon>
        <taxon>Bacillati</taxon>
        <taxon>Bacillota</taxon>
        <taxon>Clostridia</taxon>
        <taxon>Eubacteriales</taxon>
        <taxon>Clostridiaceae</taxon>
        <taxon>Clostridium</taxon>
    </lineage>
</organism>
<dbReference type="AlphaFoldDB" id="A0A6M0H5H7"/>
<dbReference type="RefSeq" id="WP_061995949.1">
    <property type="nucleotide sequence ID" value="NZ_JAAGPU010000030.1"/>
</dbReference>